<dbReference type="Pfam" id="PF14799">
    <property type="entry name" value="FAM195"/>
    <property type="match status" value="1"/>
</dbReference>
<evidence type="ECO:0000256" key="3">
    <source>
        <dbReference type="ARBA" id="ARBA00010821"/>
    </source>
</evidence>
<dbReference type="InParanoid" id="B4JCK0"/>
<evidence type="ECO:0000256" key="6">
    <source>
        <dbReference type="SAM" id="MobiDB-lite"/>
    </source>
</evidence>
<evidence type="ECO:0000313" key="7">
    <source>
        <dbReference type="EMBL" id="EDW03154.1"/>
    </source>
</evidence>
<evidence type="ECO:0000256" key="1">
    <source>
        <dbReference type="ARBA" id="ARBA00004123"/>
    </source>
</evidence>
<gene>
    <name evidence="7" type="primary">Dgri\GH10648</name>
    <name evidence="7" type="ORF">Dgri_GH10648</name>
</gene>
<dbReference type="KEGG" id="dgr:6561502"/>
<accession>B4JCK0</accession>
<dbReference type="OrthoDB" id="8170061at2759"/>
<dbReference type="InterPro" id="IPR029428">
    <property type="entry name" value="MCRIP"/>
</dbReference>
<dbReference type="eggNOG" id="ENOG502S8J7">
    <property type="taxonomic scope" value="Eukaryota"/>
</dbReference>
<feature type="compositionally biased region" description="Low complexity" evidence="6">
    <location>
        <begin position="28"/>
        <end position="70"/>
    </location>
</feature>
<reference evidence="7 8" key="1">
    <citation type="journal article" date="2007" name="Nature">
        <title>Evolution of genes and genomes on the Drosophila phylogeny.</title>
        <authorList>
            <consortium name="Drosophila 12 Genomes Consortium"/>
            <person name="Clark A.G."/>
            <person name="Eisen M.B."/>
            <person name="Smith D.R."/>
            <person name="Bergman C.M."/>
            <person name="Oliver B."/>
            <person name="Markow T.A."/>
            <person name="Kaufman T.C."/>
            <person name="Kellis M."/>
            <person name="Gelbart W."/>
            <person name="Iyer V.N."/>
            <person name="Pollard D.A."/>
            <person name="Sackton T.B."/>
            <person name="Larracuente A.M."/>
            <person name="Singh N.D."/>
            <person name="Abad J.P."/>
            <person name="Abt D.N."/>
            <person name="Adryan B."/>
            <person name="Aguade M."/>
            <person name="Akashi H."/>
            <person name="Anderson W.W."/>
            <person name="Aquadro C.F."/>
            <person name="Ardell D.H."/>
            <person name="Arguello R."/>
            <person name="Artieri C.G."/>
            <person name="Barbash D.A."/>
            <person name="Barker D."/>
            <person name="Barsanti P."/>
            <person name="Batterham P."/>
            <person name="Batzoglou S."/>
            <person name="Begun D."/>
            <person name="Bhutkar A."/>
            <person name="Blanco E."/>
            <person name="Bosak S.A."/>
            <person name="Bradley R.K."/>
            <person name="Brand A.D."/>
            <person name="Brent M.R."/>
            <person name="Brooks A.N."/>
            <person name="Brown R.H."/>
            <person name="Butlin R.K."/>
            <person name="Caggese C."/>
            <person name="Calvi B.R."/>
            <person name="Bernardo de Carvalho A."/>
            <person name="Caspi A."/>
            <person name="Castrezana S."/>
            <person name="Celniker S.E."/>
            <person name="Chang J.L."/>
            <person name="Chapple C."/>
            <person name="Chatterji S."/>
            <person name="Chinwalla A."/>
            <person name="Civetta A."/>
            <person name="Clifton S.W."/>
            <person name="Comeron J.M."/>
            <person name="Costello J.C."/>
            <person name="Coyne J.A."/>
            <person name="Daub J."/>
            <person name="David R.G."/>
            <person name="Delcher A.L."/>
            <person name="Delehaunty K."/>
            <person name="Do C.B."/>
            <person name="Ebling H."/>
            <person name="Edwards K."/>
            <person name="Eickbush T."/>
            <person name="Evans J.D."/>
            <person name="Filipski A."/>
            <person name="Findeiss S."/>
            <person name="Freyhult E."/>
            <person name="Fulton L."/>
            <person name="Fulton R."/>
            <person name="Garcia A.C."/>
            <person name="Gardiner A."/>
            <person name="Garfield D.A."/>
            <person name="Garvin B.E."/>
            <person name="Gibson G."/>
            <person name="Gilbert D."/>
            <person name="Gnerre S."/>
            <person name="Godfrey J."/>
            <person name="Good R."/>
            <person name="Gotea V."/>
            <person name="Gravely B."/>
            <person name="Greenberg A.J."/>
            <person name="Griffiths-Jones S."/>
            <person name="Gross S."/>
            <person name="Guigo R."/>
            <person name="Gustafson E.A."/>
            <person name="Haerty W."/>
            <person name="Hahn M.W."/>
            <person name="Halligan D.L."/>
            <person name="Halpern A.L."/>
            <person name="Halter G.M."/>
            <person name="Han M.V."/>
            <person name="Heger A."/>
            <person name="Hillier L."/>
            <person name="Hinrichs A.S."/>
            <person name="Holmes I."/>
            <person name="Hoskins R.A."/>
            <person name="Hubisz M.J."/>
            <person name="Hultmark D."/>
            <person name="Huntley M.A."/>
            <person name="Jaffe D.B."/>
            <person name="Jagadeeshan S."/>
            <person name="Jeck W.R."/>
            <person name="Johnson J."/>
            <person name="Jones C.D."/>
            <person name="Jordan W.C."/>
            <person name="Karpen G.H."/>
            <person name="Kataoka E."/>
            <person name="Keightley P.D."/>
            <person name="Kheradpour P."/>
            <person name="Kirkness E.F."/>
            <person name="Koerich L.B."/>
            <person name="Kristiansen K."/>
            <person name="Kudrna D."/>
            <person name="Kulathinal R.J."/>
            <person name="Kumar S."/>
            <person name="Kwok R."/>
            <person name="Lander E."/>
            <person name="Langley C.H."/>
            <person name="Lapoint R."/>
            <person name="Lazzaro B.P."/>
            <person name="Lee S.J."/>
            <person name="Levesque L."/>
            <person name="Li R."/>
            <person name="Lin C.F."/>
            <person name="Lin M.F."/>
            <person name="Lindblad-Toh K."/>
            <person name="Llopart A."/>
            <person name="Long M."/>
            <person name="Low L."/>
            <person name="Lozovsky E."/>
            <person name="Lu J."/>
            <person name="Luo M."/>
            <person name="Machado C.A."/>
            <person name="Makalowski W."/>
            <person name="Marzo M."/>
            <person name="Matsuda M."/>
            <person name="Matzkin L."/>
            <person name="McAllister B."/>
            <person name="McBride C.S."/>
            <person name="McKernan B."/>
            <person name="McKernan K."/>
            <person name="Mendez-Lago M."/>
            <person name="Minx P."/>
            <person name="Mollenhauer M.U."/>
            <person name="Montooth K."/>
            <person name="Mount S.M."/>
            <person name="Mu X."/>
            <person name="Myers E."/>
            <person name="Negre B."/>
            <person name="Newfeld S."/>
            <person name="Nielsen R."/>
            <person name="Noor M.A."/>
            <person name="O'Grady P."/>
            <person name="Pachter L."/>
            <person name="Papaceit M."/>
            <person name="Parisi M.J."/>
            <person name="Parisi M."/>
            <person name="Parts L."/>
            <person name="Pedersen J.S."/>
            <person name="Pesole G."/>
            <person name="Phillippy A.M."/>
            <person name="Ponting C.P."/>
            <person name="Pop M."/>
            <person name="Porcelli D."/>
            <person name="Powell J.R."/>
            <person name="Prohaska S."/>
            <person name="Pruitt K."/>
            <person name="Puig M."/>
            <person name="Quesneville H."/>
            <person name="Ram K.R."/>
            <person name="Rand D."/>
            <person name="Rasmussen M.D."/>
            <person name="Reed L.K."/>
            <person name="Reenan R."/>
            <person name="Reily A."/>
            <person name="Remington K.A."/>
            <person name="Rieger T.T."/>
            <person name="Ritchie M.G."/>
            <person name="Robin C."/>
            <person name="Rogers Y.H."/>
            <person name="Rohde C."/>
            <person name="Rozas J."/>
            <person name="Rubenfield M.J."/>
            <person name="Ruiz A."/>
            <person name="Russo S."/>
            <person name="Salzberg S.L."/>
            <person name="Sanchez-Gracia A."/>
            <person name="Saranga D.J."/>
            <person name="Sato H."/>
            <person name="Schaeffer S.W."/>
            <person name="Schatz M.C."/>
            <person name="Schlenke T."/>
            <person name="Schwartz R."/>
            <person name="Segarra C."/>
            <person name="Singh R.S."/>
            <person name="Sirot L."/>
            <person name="Sirota M."/>
            <person name="Sisneros N.B."/>
            <person name="Smith C.D."/>
            <person name="Smith T.F."/>
            <person name="Spieth J."/>
            <person name="Stage D.E."/>
            <person name="Stark A."/>
            <person name="Stephan W."/>
            <person name="Strausberg R.L."/>
            <person name="Strempel S."/>
            <person name="Sturgill D."/>
            <person name="Sutton G."/>
            <person name="Sutton G.G."/>
            <person name="Tao W."/>
            <person name="Teichmann S."/>
            <person name="Tobari Y.N."/>
            <person name="Tomimura Y."/>
            <person name="Tsolas J.M."/>
            <person name="Valente V.L."/>
            <person name="Venter E."/>
            <person name="Venter J.C."/>
            <person name="Vicario S."/>
            <person name="Vieira F.G."/>
            <person name="Vilella A.J."/>
            <person name="Villasante A."/>
            <person name="Walenz B."/>
            <person name="Wang J."/>
            <person name="Wasserman M."/>
            <person name="Watts T."/>
            <person name="Wilson D."/>
            <person name="Wilson R.K."/>
            <person name="Wing R.A."/>
            <person name="Wolfner M.F."/>
            <person name="Wong A."/>
            <person name="Wong G.K."/>
            <person name="Wu C.I."/>
            <person name="Wu G."/>
            <person name="Yamamoto D."/>
            <person name="Yang H.P."/>
            <person name="Yang S.P."/>
            <person name="Yorke J.A."/>
            <person name="Yoshida K."/>
            <person name="Zdobnov E."/>
            <person name="Zhang P."/>
            <person name="Zhang Y."/>
            <person name="Zimin A.V."/>
            <person name="Baldwin J."/>
            <person name="Abdouelleil A."/>
            <person name="Abdulkadir J."/>
            <person name="Abebe A."/>
            <person name="Abera B."/>
            <person name="Abreu J."/>
            <person name="Acer S.C."/>
            <person name="Aftuck L."/>
            <person name="Alexander A."/>
            <person name="An P."/>
            <person name="Anderson E."/>
            <person name="Anderson S."/>
            <person name="Arachi H."/>
            <person name="Azer M."/>
            <person name="Bachantsang P."/>
            <person name="Barry A."/>
            <person name="Bayul T."/>
            <person name="Berlin A."/>
            <person name="Bessette D."/>
            <person name="Bloom T."/>
            <person name="Blye J."/>
            <person name="Boguslavskiy L."/>
            <person name="Bonnet C."/>
            <person name="Boukhgalter B."/>
            <person name="Bourzgui I."/>
            <person name="Brown A."/>
            <person name="Cahill P."/>
            <person name="Channer S."/>
            <person name="Cheshatsang Y."/>
            <person name="Chuda L."/>
            <person name="Citroen M."/>
            <person name="Collymore A."/>
            <person name="Cooke P."/>
            <person name="Costello M."/>
            <person name="D'Aco K."/>
            <person name="Daza R."/>
            <person name="De Haan G."/>
            <person name="DeGray S."/>
            <person name="DeMaso C."/>
            <person name="Dhargay N."/>
            <person name="Dooley K."/>
            <person name="Dooley E."/>
            <person name="Doricent M."/>
            <person name="Dorje P."/>
            <person name="Dorjee K."/>
            <person name="Dupes A."/>
            <person name="Elong R."/>
            <person name="Falk J."/>
            <person name="Farina A."/>
            <person name="Faro S."/>
            <person name="Ferguson D."/>
            <person name="Fisher S."/>
            <person name="Foley C.D."/>
            <person name="Franke A."/>
            <person name="Friedrich D."/>
            <person name="Gadbois L."/>
            <person name="Gearin G."/>
            <person name="Gearin C.R."/>
            <person name="Giannoukos G."/>
            <person name="Goode T."/>
            <person name="Graham J."/>
            <person name="Grandbois E."/>
            <person name="Grewal S."/>
            <person name="Gyaltsen K."/>
            <person name="Hafez N."/>
            <person name="Hagos B."/>
            <person name="Hall J."/>
            <person name="Henson C."/>
            <person name="Hollinger A."/>
            <person name="Honan T."/>
            <person name="Huard M.D."/>
            <person name="Hughes L."/>
            <person name="Hurhula B."/>
            <person name="Husby M.E."/>
            <person name="Kamat A."/>
            <person name="Kanga B."/>
            <person name="Kashin S."/>
            <person name="Khazanovich D."/>
            <person name="Kisner P."/>
            <person name="Lance K."/>
            <person name="Lara M."/>
            <person name="Lee W."/>
            <person name="Lennon N."/>
            <person name="Letendre F."/>
            <person name="LeVine R."/>
            <person name="Lipovsky A."/>
            <person name="Liu X."/>
            <person name="Liu J."/>
            <person name="Liu S."/>
            <person name="Lokyitsang T."/>
            <person name="Lokyitsang Y."/>
            <person name="Lubonja R."/>
            <person name="Lui A."/>
            <person name="MacDonald P."/>
            <person name="Magnisalis V."/>
            <person name="Maru K."/>
            <person name="Matthews C."/>
            <person name="McCusker W."/>
            <person name="McDonough S."/>
            <person name="Mehta T."/>
            <person name="Meldrim J."/>
            <person name="Meneus L."/>
            <person name="Mihai O."/>
            <person name="Mihalev A."/>
            <person name="Mihova T."/>
            <person name="Mittelman R."/>
            <person name="Mlenga V."/>
            <person name="Montmayeur A."/>
            <person name="Mulrain L."/>
            <person name="Navidi A."/>
            <person name="Naylor J."/>
            <person name="Negash T."/>
            <person name="Nguyen T."/>
            <person name="Nguyen N."/>
            <person name="Nicol R."/>
            <person name="Norbu C."/>
            <person name="Norbu N."/>
            <person name="Novod N."/>
            <person name="O'Neill B."/>
            <person name="Osman S."/>
            <person name="Markiewicz E."/>
            <person name="Oyono O.L."/>
            <person name="Patti C."/>
            <person name="Phunkhang P."/>
            <person name="Pierre F."/>
            <person name="Priest M."/>
            <person name="Raghuraman S."/>
            <person name="Rege F."/>
            <person name="Reyes R."/>
            <person name="Rise C."/>
            <person name="Rogov P."/>
            <person name="Ross K."/>
            <person name="Ryan E."/>
            <person name="Settipalli S."/>
            <person name="Shea T."/>
            <person name="Sherpa N."/>
            <person name="Shi L."/>
            <person name="Shih D."/>
            <person name="Sparrow T."/>
            <person name="Spaulding J."/>
            <person name="Stalker J."/>
            <person name="Stange-Thomann N."/>
            <person name="Stavropoulos S."/>
            <person name="Stone C."/>
            <person name="Strader C."/>
            <person name="Tesfaye S."/>
            <person name="Thomson T."/>
            <person name="Thoulutsang Y."/>
            <person name="Thoulutsang D."/>
            <person name="Topham K."/>
            <person name="Topping I."/>
            <person name="Tsamla T."/>
            <person name="Vassiliev H."/>
            <person name="Vo A."/>
            <person name="Wangchuk T."/>
            <person name="Wangdi T."/>
            <person name="Weiand M."/>
            <person name="Wilkinson J."/>
            <person name="Wilson A."/>
            <person name="Yadav S."/>
            <person name="Young G."/>
            <person name="Yu Q."/>
            <person name="Zembek L."/>
            <person name="Zhong D."/>
            <person name="Zimmer A."/>
            <person name="Zwirko Z."/>
            <person name="Jaffe D.B."/>
            <person name="Alvarez P."/>
            <person name="Brockman W."/>
            <person name="Butler J."/>
            <person name="Chin C."/>
            <person name="Gnerre S."/>
            <person name="Grabherr M."/>
            <person name="Kleber M."/>
            <person name="Mauceli E."/>
            <person name="MacCallum I."/>
        </authorList>
    </citation>
    <scope>NUCLEOTIDE SEQUENCE [LARGE SCALE GENOMIC DNA]</scope>
    <source>
        <strain evidence="8">Tucson 15287-2541.00</strain>
    </source>
</reference>
<dbReference type="OMA" id="LYCNESD"/>
<comment type="subcellular location">
    <subcellularLocation>
        <location evidence="2">Cytoplasm</location>
        <location evidence="2">Stress granule</location>
    </subcellularLocation>
    <subcellularLocation>
        <location evidence="1">Nucleus</location>
    </subcellularLocation>
</comment>
<dbReference type="GO" id="GO:0005634">
    <property type="term" value="C:nucleus"/>
    <property type="evidence" value="ECO:0007669"/>
    <property type="project" value="UniProtKB-SubCell"/>
</dbReference>
<keyword evidence="4" id="KW-0963">Cytoplasm</keyword>
<dbReference type="FunCoup" id="B4JCK0">
    <property type="interactions" value="9"/>
</dbReference>
<evidence type="ECO:0000256" key="5">
    <source>
        <dbReference type="ARBA" id="ARBA00023242"/>
    </source>
</evidence>
<keyword evidence="8" id="KW-1185">Reference proteome</keyword>
<keyword evidence="5" id="KW-0539">Nucleus</keyword>
<evidence type="ECO:0000256" key="4">
    <source>
        <dbReference type="ARBA" id="ARBA00022490"/>
    </source>
</evidence>
<evidence type="ECO:0000256" key="2">
    <source>
        <dbReference type="ARBA" id="ARBA00004210"/>
    </source>
</evidence>
<protein>
    <submittedName>
        <fullName evidence="7">GH10648</fullName>
    </submittedName>
</protein>
<dbReference type="Proteomes" id="UP000001070">
    <property type="component" value="Unassembled WGS sequence"/>
</dbReference>
<dbReference type="PhylomeDB" id="B4JCK0"/>
<name>B4JCK0_DROGR</name>
<organism evidence="8">
    <name type="scientific">Drosophila grimshawi</name>
    <name type="common">Hawaiian fruit fly</name>
    <name type="synonym">Idiomyia grimshawi</name>
    <dbReference type="NCBI Taxonomy" id="7222"/>
    <lineage>
        <taxon>Eukaryota</taxon>
        <taxon>Metazoa</taxon>
        <taxon>Ecdysozoa</taxon>
        <taxon>Arthropoda</taxon>
        <taxon>Hexapoda</taxon>
        <taxon>Insecta</taxon>
        <taxon>Pterygota</taxon>
        <taxon>Neoptera</taxon>
        <taxon>Endopterygota</taxon>
        <taxon>Diptera</taxon>
        <taxon>Brachycera</taxon>
        <taxon>Muscomorpha</taxon>
        <taxon>Ephydroidea</taxon>
        <taxon>Drosophilidae</taxon>
        <taxon>Drosophila</taxon>
        <taxon>Hawaiian Drosophila</taxon>
    </lineage>
</organism>
<proteinExistence type="inferred from homology"/>
<dbReference type="HOGENOM" id="CLU_1779434_0_0_1"/>
<dbReference type="EMBL" id="CH916368">
    <property type="protein sequence ID" value="EDW03154.1"/>
    <property type="molecule type" value="Genomic_DNA"/>
</dbReference>
<dbReference type="STRING" id="7222.B4JCK0"/>
<dbReference type="AlphaFoldDB" id="B4JCK0"/>
<evidence type="ECO:0000313" key="8">
    <source>
        <dbReference type="Proteomes" id="UP000001070"/>
    </source>
</evidence>
<comment type="similarity">
    <text evidence="3">Belongs to the MCRIP family.</text>
</comment>
<dbReference type="GO" id="GO:0010494">
    <property type="term" value="C:cytoplasmic stress granule"/>
    <property type="evidence" value="ECO:0007669"/>
    <property type="project" value="UniProtKB-SubCell"/>
</dbReference>
<sequence>MDRNNGRFPYMRRQGSGNGPHNHHHHNNNANSSSSSTTATTSSTSSSTSSGSAAATNTQYSNNSINNAPTNSNVIYAAASQQQQQQQQQGVTISQHDELIRYIREAWNKVREQDTEVIDCNESDNQLKNFKPFDLEQYWGQRLVQNIHVTTTHQ</sequence>
<feature type="region of interest" description="Disordered" evidence="6">
    <location>
        <begin position="1"/>
        <end position="70"/>
    </location>
</feature>